<evidence type="ECO:0000256" key="12">
    <source>
        <dbReference type="PROSITE-ProRule" id="PRU00042"/>
    </source>
</evidence>
<dbReference type="Gene3D" id="3.30.160.60">
    <property type="entry name" value="Classic Zinc Finger"/>
    <property type="match status" value="5"/>
</dbReference>
<proteinExistence type="inferred from homology"/>
<evidence type="ECO:0000256" key="10">
    <source>
        <dbReference type="ARBA" id="ARBA00023163"/>
    </source>
</evidence>
<dbReference type="GeneTree" id="ENSGT00950000183034"/>
<feature type="domain" description="C2H2-type" evidence="14">
    <location>
        <begin position="1947"/>
        <end position="1975"/>
    </location>
</feature>
<feature type="compositionally biased region" description="Polar residues" evidence="13">
    <location>
        <begin position="1754"/>
        <end position="1767"/>
    </location>
</feature>
<feature type="domain" description="C2H2-type" evidence="14">
    <location>
        <begin position="2139"/>
        <end position="2169"/>
    </location>
</feature>
<dbReference type="GO" id="GO:0008270">
    <property type="term" value="F:zinc ion binding"/>
    <property type="evidence" value="ECO:0007669"/>
    <property type="project" value="UniProtKB-KW"/>
</dbReference>
<dbReference type="InterPro" id="IPR058902">
    <property type="entry name" value="zf_C2H2_ZNF292/Rlf"/>
</dbReference>
<feature type="domain" description="C2H2-type" evidence="14">
    <location>
        <begin position="766"/>
        <end position="795"/>
    </location>
</feature>
<feature type="domain" description="C2H2-type" evidence="14">
    <location>
        <begin position="1468"/>
        <end position="1495"/>
    </location>
</feature>
<evidence type="ECO:0000256" key="8">
    <source>
        <dbReference type="ARBA" id="ARBA00023015"/>
    </source>
</evidence>
<dbReference type="Proteomes" id="UP000264800">
    <property type="component" value="Unplaced"/>
</dbReference>
<evidence type="ECO:0000256" key="1">
    <source>
        <dbReference type="ARBA" id="ARBA00004123"/>
    </source>
</evidence>
<reference evidence="15" key="2">
    <citation type="submission" date="2025-09" db="UniProtKB">
        <authorList>
            <consortium name="Ensembl"/>
        </authorList>
    </citation>
    <scope>IDENTIFICATION</scope>
</reference>
<feature type="compositionally biased region" description="Polar residues" evidence="13">
    <location>
        <begin position="1150"/>
        <end position="1175"/>
    </location>
</feature>
<accession>A0A3Q3ALF8</accession>
<dbReference type="InterPro" id="IPR052251">
    <property type="entry name" value="GH-ZnFinger_Regulators"/>
</dbReference>
<dbReference type="PANTHER" id="PTHR15507">
    <property type="entry name" value="ZINC FINGER PROTEIN RLF"/>
    <property type="match status" value="1"/>
</dbReference>
<keyword evidence="3" id="KW-0597">Phosphoprotein</keyword>
<feature type="compositionally biased region" description="Polar residues" evidence="13">
    <location>
        <begin position="1418"/>
        <end position="1432"/>
    </location>
</feature>
<protein>
    <submittedName>
        <fullName evidence="15">Zinc finger protein 292b</fullName>
    </submittedName>
</protein>
<name>A0A3Q3ALF8_KRYMA</name>
<keyword evidence="5" id="KW-0677">Repeat</keyword>
<feature type="compositionally biased region" description="Polar residues" evidence="13">
    <location>
        <begin position="971"/>
        <end position="988"/>
    </location>
</feature>
<dbReference type="InterPro" id="IPR036236">
    <property type="entry name" value="Znf_C2H2_sf"/>
</dbReference>
<evidence type="ECO:0000256" key="13">
    <source>
        <dbReference type="SAM" id="MobiDB-lite"/>
    </source>
</evidence>
<dbReference type="Pfam" id="PF26218">
    <property type="entry name" value="zf_C2H2_ZNF292"/>
    <property type="match status" value="2"/>
</dbReference>
<evidence type="ECO:0000259" key="14">
    <source>
        <dbReference type="PROSITE" id="PS50157"/>
    </source>
</evidence>
<feature type="compositionally biased region" description="Polar residues" evidence="13">
    <location>
        <begin position="1071"/>
        <end position="1091"/>
    </location>
</feature>
<keyword evidence="4" id="KW-0479">Metal-binding</keyword>
<feature type="domain" description="C2H2-type" evidence="14">
    <location>
        <begin position="2283"/>
        <end position="2313"/>
    </location>
</feature>
<evidence type="ECO:0000256" key="4">
    <source>
        <dbReference type="ARBA" id="ARBA00022723"/>
    </source>
</evidence>
<comment type="subcellular location">
    <subcellularLocation>
        <location evidence="1">Nucleus</location>
    </subcellularLocation>
</comment>
<feature type="domain" description="C2H2-type" evidence="14">
    <location>
        <begin position="681"/>
        <end position="708"/>
    </location>
</feature>
<organism evidence="15 16">
    <name type="scientific">Kryptolebias marmoratus</name>
    <name type="common">Mangrove killifish</name>
    <name type="synonym">Rivulus marmoratus</name>
    <dbReference type="NCBI Taxonomy" id="37003"/>
    <lineage>
        <taxon>Eukaryota</taxon>
        <taxon>Metazoa</taxon>
        <taxon>Chordata</taxon>
        <taxon>Craniata</taxon>
        <taxon>Vertebrata</taxon>
        <taxon>Euteleostomi</taxon>
        <taxon>Actinopterygii</taxon>
        <taxon>Neopterygii</taxon>
        <taxon>Teleostei</taxon>
        <taxon>Neoteleostei</taxon>
        <taxon>Acanthomorphata</taxon>
        <taxon>Ovalentaria</taxon>
        <taxon>Atherinomorphae</taxon>
        <taxon>Cyprinodontiformes</taxon>
        <taxon>Rivulidae</taxon>
        <taxon>Kryptolebias</taxon>
    </lineage>
</organism>
<keyword evidence="8" id="KW-0805">Transcription regulation</keyword>
<dbReference type="Ensembl" id="ENSKMAT00000017332.1">
    <property type="protein sequence ID" value="ENSKMAP00000017095.1"/>
    <property type="gene ID" value="ENSKMAG00000012741.1"/>
</dbReference>
<feature type="region of interest" description="Disordered" evidence="13">
    <location>
        <begin position="1821"/>
        <end position="1846"/>
    </location>
</feature>
<reference evidence="15" key="1">
    <citation type="submission" date="2025-08" db="UniProtKB">
        <authorList>
            <consortium name="Ensembl"/>
        </authorList>
    </citation>
    <scope>IDENTIFICATION</scope>
</reference>
<feature type="region of interest" description="Disordered" evidence="13">
    <location>
        <begin position="1028"/>
        <end position="1091"/>
    </location>
</feature>
<evidence type="ECO:0000256" key="2">
    <source>
        <dbReference type="ARBA" id="ARBA00006991"/>
    </source>
</evidence>
<dbReference type="InterPro" id="IPR013087">
    <property type="entry name" value="Znf_C2H2_type"/>
</dbReference>
<feature type="domain" description="C2H2-type" evidence="14">
    <location>
        <begin position="640"/>
        <end position="669"/>
    </location>
</feature>
<feature type="domain" description="C2H2-type" evidence="14">
    <location>
        <begin position="709"/>
        <end position="738"/>
    </location>
</feature>
<evidence type="ECO:0000256" key="11">
    <source>
        <dbReference type="ARBA" id="ARBA00023242"/>
    </source>
</evidence>
<evidence type="ECO:0000256" key="9">
    <source>
        <dbReference type="ARBA" id="ARBA00023125"/>
    </source>
</evidence>
<evidence type="ECO:0000256" key="3">
    <source>
        <dbReference type="ARBA" id="ARBA00022553"/>
    </source>
</evidence>
<feature type="compositionally biased region" description="Polar residues" evidence="13">
    <location>
        <begin position="1028"/>
        <end position="1058"/>
    </location>
</feature>
<keyword evidence="11" id="KW-0539">Nucleus</keyword>
<feature type="compositionally biased region" description="Polar residues" evidence="13">
    <location>
        <begin position="799"/>
        <end position="808"/>
    </location>
</feature>
<evidence type="ECO:0000256" key="6">
    <source>
        <dbReference type="ARBA" id="ARBA00022771"/>
    </source>
</evidence>
<dbReference type="Pfam" id="PF25420">
    <property type="entry name" value="zf-C2H2_ZN292"/>
    <property type="match status" value="1"/>
</dbReference>
<keyword evidence="6 12" id="KW-0863">Zinc-finger</keyword>
<evidence type="ECO:0000313" key="15">
    <source>
        <dbReference type="Ensembl" id="ENSKMAP00000017095.1"/>
    </source>
</evidence>
<feature type="region of interest" description="Disordered" evidence="13">
    <location>
        <begin position="1742"/>
        <end position="1775"/>
    </location>
</feature>
<keyword evidence="16" id="KW-1185">Reference proteome</keyword>
<feature type="region of interest" description="Disordered" evidence="13">
    <location>
        <begin position="1133"/>
        <end position="1175"/>
    </location>
</feature>
<dbReference type="PROSITE" id="PS50157">
    <property type="entry name" value="ZINC_FINGER_C2H2_2"/>
    <property type="match status" value="10"/>
</dbReference>
<feature type="compositionally biased region" description="Low complexity" evidence="13">
    <location>
        <begin position="1822"/>
        <end position="1831"/>
    </location>
</feature>
<feature type="compositionally biased region" description="Polar residues" evidence="13">
    <location>
        <begin position="2095"/>
        <end position="2116"/>
    </location>
</feature>
<feature type="region of interest" description="Disordered" evidence="13">
    <location>
        <begin position="788"/>
        <end position="873"/>
    </location>
</feature>
<feature type="compositionally biased region" description="Polar residues" evidence="13">
    <location>
        <begin position="860"/>
        <end position="873"/>
    </location>
</feature>
<feature type="region of interest" description="Disordered" evidence="13">
    <location>
        <begin position="2095"/>
        <end position="2129"/>
    </location>
</feature>
<feature type="region of interest" description="Disordered" evidence="13">
    <location>
        <begin position="2450"/>
        <end position="2485"/>
    </location>
</feature>
<feature type="region of interest" description="Disordered" evidence="13">
    <location>
        <begin position="1339"/>
        <end position="1368"/>
    </location>
</feature>
<dbReference type="Pfam" id="PF25580">
    <property type="entry name" value="TPR_Rlf"/>
    <property type="match status" value="1"/>
</dbReference>
<keyword evidence="9" id="KW-0238">DNA-binding</keyword>
<feature type="compositionally biased region" description="Basic and acidic residues" evidence="13">
    <location>
        <begin position="788"/>
        <end position="798"/>
    </location>
</feature>
<dbReference type="PANTHER" id="PTHR15507:SF14">
    <property type="entry name" value="ZINC FINGER PROTEIN 292"/>
    <property type="match status" value="1"/>
</dbReference>
<evidence type="ECO:0000313" key="16">
    <source>
        <dbReference type="Proteomes" id="UP000264800"/>
    </source>
</evidence>
<feature type="domain" description="C2H2-type" evidence="14">
    <location>
        <begin position="548"/>
        <end position="575"/>
    </location>
</feature>
<dbReference type="GO" id="GO:0000981">
    <property type="term" value="F:DNA-binding transcription factor activity, RNA polymerase II-specific"/>
    <property type="evidence" value="ECO:0007669"/>
    <property type="project" value="TreeGrafter"/>
</dbReference>
<keyword evidence="10" id="KW-0804">Transcription</keyword>
<feature type="compositionally biased region" description="Polar residues" evidence="13">
    <location>
        <begin position="816"/>
        <end position="835"/>
    </location>
</feature>
<feature type="region of interest" description="Disordered" evidence="13">
    <location>
        <begin position="1418"/>
        <end position="1456"/>
    </location>
</feature>
<feature type="compositionally biased region" description="Basic and acidic residues" evidence="13">
    <location>
        <begin position="2538"/>
        <end position="2549"/>
    </location>
</feature>
<feature type="region of interest" description="Disordered" evidence="13">
    <location>
        <begin position="2538"/>
        <end position="2558"/>
    </location>
</feature>
<evidence type="ECO:0000256" key="7">
    <source>
        <dbReference type="ARBA" id="ARBA00022833"/>
    </source>
</evidence>
<feature type="region of interest" description="Disordered" evidence="13">
    <location>
        <begin position="969"/>
        <end position="990"/>
    </location>
</feature>
<dbReference type="PROSITE" id="PS00028">
    <property type="entry name" value="ZINC_FINGER_C2H2_1"/>
    <property type="match status" value="10"/>
</dbReference>
<evidence type="ECO:0000256" key="5">
    <source>
        <dbReference type="ARBA" id="ARBA00022737"/>
    </source>
</evidence>
<dbReference type="SUPFAM" id="SSF57667">
    <property type="entry name" value="beta-beta-alpha zinc fingers"/>
    <property type="match status" value="4"/>
</dbReference>
<feature type="compositionally biased region" description="Acidic residues" evidence="13">
    <location>
        <begin position="1832"/>
        <end position="1842"/>
    </location>
</feature>
<comment type="similarity">
    <text evidence="2">Belongs to the krueppel C2H2-type zinc-finger protein family.</text>
</comment>
<sequence length="2661" mass="298185">MADDEAEQDPGPVDSIRETTGQFRKRLEELQAVLRDGIGSAVQSSSVYCQQFCATLLEFAGGWRIEEEPLPVVQVYIVALLSYAEAIPFLSLQCENVSLVVERLSLSFLELLLSLTVVPDDLWKQVKSSVQLAHNKLQEKGLSQLSLLSTLGQYDGVWTSKVLQGLLLNQNLQSEQVEEFLVQEGPVLLQMRVKQLMKEKQMEKAAFLAKTCSESDLQGKEVFRQMYLVCLCAFSEQDQLMEKLSKEDCRDALEMICNLDSDGDDRAAFSLCSAFLTRQLLHGDTYCAWELTLFWSKLLKRLEPSDQAFLGRCRQMSLVSKSVYHILFLIKVIQSEINHIGLSLCIEMCIRALRIKSEDHKAKGSVCKTISCLLPSDLEVKQACQLTEFLLEPTVDAYYAVETLYNEPDQKLEEENMPIPNSLRCELLLVLKTQWPFDPEFWDWKTLKHHCLALMGEEASIVSSIDSLNEPEEEEDYMSSKEFHSIPDHIFSDLEDITNRKEKKDKDFTSAQFRNWQVYMQYCVLCDKEFLGHRIVRHAQIHLSSGIYTCPICAQTFTSKDTLIPHVTLHVKQSCKERLTAIKTNKLLVDPETSAQPVATLKISTHNEPHKNKPLLQNGAAPPRAQSKVVKRHVEINEDNMCPVGQCRRSFKFFKNLIAHVKGHGDDEEAKTFLELQSKKVVCQFCRRHFISVTHLNDHLQVHCGGKPYICIQLNCKASFLSNTELLIHKKKHTTFKARCMFPNCGKIFNAAFRLYDHEAHHYKTFTCKAADCGKVFHSQQQLDLHCEKHDGQKEKSPSPHQSLTNAKSDPPPTKQMVSNPSAQKQEDFQQNTAAGKTDHGGPLVSSENLLESQKESAEALTQPQNTASPISQMYNSNNSVIQSVRSHLNAPGKEGEDIGSLDCRTLSQRDPSVPLLKAKNLSQNQPQTFNVNDAVISYSSNSNLPLKILRRPVSCRNVLAVTLSRIPTDPATSQPVSRSPTDPTSRLSRVPMDLSMSESMSQIPLNPIVSQPTSQVPTEPTISQLIHQASKDPSVSEPMSQLPTNPTMSQTLSQTPTDPALQPVSRYPTHLSQPLTSTNPKISQPTSRFHTDQPVAQQVTQTSMNPTMPQPLSRTSTSPTTLQLFSRIPTDPAVSQPLSQIPTDPAVSQPLSQTSADPTMSQPLPPTLSSQRLPGSKLENSVMSSLAQRQRFHCAVETCARHYSTYKSVTKHMKAVHPEFYEKWTVAQTEIRISYVSAQIAPSVGLQDKQANMVPAHGVKRQNIIQSPPYSNRSSALQSPLPHNLNGSLLLANVLNPIVLSQLGTIRNPVQAQSEDSGCEMWHEQIQNCGSSSVFPSNQQMAPQVNSTGSIPSHSVPSCSTIRSATPGSSQSIIPSCVKSTYEVSQQVQSSPTCTSLMQSSLVSASRTTVKIKPEQLSHSSVEENQNNKHNQPPYGPANSGYGPENQKQTRKHTRTKCPAIIKDGKFVCRRCFRQFDSPKSLGGHLSKRTSCKPYQESELNTNLPQSFLGFVSSDQKGSISQPQSSDSDGAVYHKLNETITSGSPATNVYSTINYPQNNLTYENGESNDDILKQIMSESNMSDLFVQTPVPQPLFQNFCAPLAVTEHLQGTSVIQHTENVQMKPKGNAHTAGHCPLPCINRFTGSEFPDLVLSHPITDNSATVVTCGASTNNIAPGVIFQDEGYNLQTPTTTPDAGANLVMLPDGQLSQATIGCKQNLRKNQEKDIKKRLREQILAGDFQRRNICPSGKTDPKSSPRSTGTETSPSKDCGFQQFPHDADIDSVIKGNSVIAPGSSDKLKQLLNTQSFTCFRETLMVHQELPSPTVIPSSDPDSDPTESDPDPDSHQQCLTEIQLAFERLDLVRERSEQSLGPLKEDLTDTVCQTASSEVESQILIPPFFVKPFACEKCTFSSMSCESLWKHLSKMHNYTLEMVNDVKRRFGLYAPFKCQKCPKAFTRNSNLRHHYLSFHKLSDEEIADLDMQRRKAKTASTSIPNQLVNKKSKAFHLSRNNGAPLYPPPTDTTINNPITQSPPSVICSMHNPELIPSGLGQSSKLGFLSVQAGVSAEHWLQQQKNFSLVHNKQFSSIQDLAATPKNTVPMTPTKESLSRQVQPKTDITKKTRVKKSKSESSTYQYRPYCCVHQGCMAAFTIQHNLILHYRSVHQSALSALEVNKDKDQEQAEGAEEPVNCDEEQEEEKITEFRCQVKDCCCVFQEATHLFLHYLQLHEFSLDKVDRLLSSIRYGRFLCGHQGCTESFAAFRKYVDHVKKEHKDLNLAKLESFKCEVEGCNRSYTTKSNLLRHVMSKHSDMYQQKLKVQTVKDGETKHNAKTLHYQITKTSNGKENIESNKKIPLRANHTKRVNKSRSKHWLKYGKPSLKSKVDAIALCTKKFPLQYPCMIKSCISVMKSERDILKHYIGHGLSEKYLEQHRSHFIFCKKFPRLKCRSIRSDDSKSDNTSDLSDNETVSDPVLEGVDHEGSKPVLRRRTPVGMPVVLLDTKLSSDQHSHGSLTLKRKRGRPRKLIDKIVKRKKVLHSKKVDAVHHKEEESLQPSVVTERMEQSAPMASFKPMGFEMSFLKFLEQSNKSEINLLPSVTTTEKGKKQPNLKPQNTCVRFSNRQNLKSLSKVKICLGTAFFRVSDPMLKQLQDMRPTVVLEKCN</sequence>
<dbReference type="GO" id="GO:0003677">
    <property type="term" value="F:DNA binding"/>
    <property type="evidence" value="ECO:0007669"/>
    <property type="project" value="UniProtKB-KW"/>
</dbReference>
<feature type="compositionally biased region" description="Polar residues" evidence="13">
    <location>
        <begin position="2459"/>
        <end position="2468"/>
    </location>
</feature>
<dbReference type="GO" id="GO:0005634">
    <property type="term" value="C:nucleus"/>
    <property type="evidence" value="ECO:0007669"/>
    <property type="project" value="UniProtKB-SubCell"/>
</dbReference>
<feature type="domain" description="C2H2-type" evidence="14">
    <location>
        <begin position="1193"/>
        <end position="1218"/>
    </location>
</feature>
<dbReference type="InterPro" id="IPR057986">
    <property type="entry name" value="TPR_Rlf/292/654"/>
</dbReference>
<dbReference type="SMART" id="SM00355">
    <property type="entry name" value="ZnF_C2H2"/>
    <property type="match status" value="16"/>
</dbReference>
<keyword evidence="7" id="KW-0862">Zinc</keyword>